<dbReference type="PANTHER" id="PTHR43647:SF4">
    <property type="entry name" value="KETOREDUCTASE (KR) DOMAIN-CONTAINING PROTEIN"/>
    <property type="match status" value="1"/>
</dbReference>
<evidence type="ECO:0000256" key="1">
    <source>
        <dbReference type="ARBA" id="ARBA00023589"/>
    </source>
</evidence>
<dbReference type="InterPro" id="IPR051593">
    <property type="entry name" value="Ergosterol_Biosynth_ERG27"/>
</dbReference>
<dbReference type="OMA" id="ICNAYHW"/>
<dbReference type="HOGENOM" id="CLU_010194_44_3_1"/>
<gene>
    <name evidence="3" type="ORF">UCREL1_7089</name>
</gene>
<proteinExistence type="predicted"/>
<name>M7T7Z9_EUTLA</name>
<dbReference type="Pfam" id="PF00106">
    <property type="entry name" value="adh_short"/>
    <property type="match status" value="1"/>
</dbReference>
<dbReference type="GO" id="GO:0005811">
    <property type="term" value="C:lipid droplet"/>
    <property type="evidence" value="ECO:0007669"/>
    <property type="project" value="TreeGrafter"/>
</dbReference>
<dbReference type="EC" id="1.1.1.270" evidence="2"/>
<accession>M7T7Z9</accession>
<dbReference type="KEGG" id="ela:UCREL1_7089"/>
<dbReference type="PANTHER" id="PTHR43647">
    <property type="entry name" value="DEHYDROGENASE"/>
    <property type="match status" value="1"/>
</dbReference>
<dbReference type="Proteomes" id="UP000012174">
    <property type="component" value="Unassembled WGS sequence"/>
</dbReference>
<organism evidence="3 4">
    <name type="scientific">Eutypa lata (strain UCR-EL1)</name>
    <name type="common">Grapevine dieback disease fungus</name>
    <name type="synonym">Eutypa armeniacae</name>
    <dbReference type="NCBI Taxonomy" id="1287681"/>
    <lineage>
        <taxon>Eukaryota</taxon>
        <taxon>Fungi</taxon>
        <taxon>Dikarya</taxon>
        <taxon>Ascomycota</taxon>
        <taxon>Pezizomycotina</taxon>
        <taxon>Sordariomycetes</taxon>
        <taxon>Xylariomycetidae</taxon>
        <taxon>Xylariales</taxon>
        <taxon>Diatrypaceae</taxon>
        <taxon>Eutypa</taxon>
    </lineage>
</organism>
<comment type="pathway">
    <text evidence="1">Steroid biosynthesis; zymosterol biosynthesis; zymosterol from lanosterol: step 5/6.</text>
</comment>
<dbReference type="AlphaFoldDB" id="M7T7Z9"/>
<dbReference type="EMBL" id="KB706750">
    <property type="protein sequence ID" value="EMR65941.1"/>
    <property type="molecule type" value="Genomic_DNA"/>
</dbReference>
<dbReference type="Gene3D" id="3.40.50.720">
    <property type="entry name" value="NAD(P)-binding Rossmann-like Domain"/>
    <property type="match status" value="1"/>
</dbReference>
<keyword evidence="4" id="KW-1185">Reference proteome</keyword>
<evidence type="ECO:0000313" key="3">
    <source>
        <dbReference type="EMBL" id="EMR65941.1"/>
    </source>
</evidence>
<sequence>MAGSVLVTGANGSLGVHAVDYILRHYPDITAILTVRNTSDADANTKTLRDTIARYPGAKVSIHQLDLASLTAVHEFAGKITQDITNKVYPPLSAIVANAFYWNLVADPEITSDGYDKTIQVCHVAHVALILRLLGSFGPNGGRVVLFTSDAHWPGQNSYDLELLVKPKPGADKLGLGFLRYANAKLATVSWMYALDRHLQKDANLSKITALAINPGNLVDSRALRTNTPGMLPYVQKFILKPLLPLMRLRDPLLRRVSAGGVDVAKIALDPEYAGARGYYTFLKKDESSPESREGKKQEALWVRSAQWAGITRENTSLASAVGD</sequence>
<dbReference type="GO" id="GO:0005789">
    <property type="term" value="C:endoplasmic reticulum membrane"/>
    <property type="evidence" value="ECO:0007669"/>
    <property type="project" value="TreeGrafter"/>
</dbReference>
<evidence type="ECO:0000313" key="4">
    <source>
        <dbReference type="Proteomes" id="UP000012174"/>
    </source>
</evidence>
<evidence type="ECO:0000256" key="2">
    <source>
        <dbReference type="ARBA" id="ARBA00023621"/>
    </source>
</evidence>
<dbReference type="GO" id="GO:0005741">
    <property type="term" value="C:mitochondrial outer membrane"/>
    <property type="evidence" value="ECO:0007669"/>
    <property type="project" value="TreeGrafter"/>
</dbReference>
<dbReference type="OrthoDB" id="191139at2759"/>
<dbReference type="InterPro" id="IPR036291">
    <property type="entry name" value="NAD(P)-bd_dom_sf"/>
</dbReference>
<dbReference type="InterPro" id="IPR002347">
    <property type="entry name" value="SDR_fam"/>
</dbReference>
<dbReference type="GO" id="GO:0000253">
    <property type="term" value="F:3-beta-hydroxysteroid 3-dehydrogenase (NADP+) activity"/>
    <property type="evidence" value="ECO:0007669"/>
    <property type="project" value="UniProtKB-EC"/>
</dbReference>
<dbReference type="SUPFAM" id="SSF51735">
    <property type="entry name" value="NAD(P)-binding Rossmann-fold domains"/>
    <property type="match status" value="1"/>
</dbReference>
<dbReference type="eggNOG" id="KOG1208">
    <property type="taxonomic scope" value="Eukaryota"/>
</dbReference>
<protein>
    <recommendedName>
        <fullName evidence="2">3beta-hydroxysteroid 3-dehydrogenase</fullName>
        <ecNumber evidence="2">1.1.1.270</ecNumber>
    </recommendedName>
</protein>
<reference evidence="4" key="1">
    <citation type="journal article" date="2013" name="Genome Announc.">
        <title>Draft genome sequence of the grapevine dieback fungus Eutypa lata UCR-EL1.</title>
        <authorList>
            <person name="Blanco-Ulate B."/>
            <person name="Rolshausen P.E."/>
            <person name="Cantu D."/>
        </authorList>
    </citation>
    <scope>NUCLEOTIDE SEQUENCE [LARGE SCALE GENOMIC DNA]</scope>
    <source>
        <strain evidence="4">UCR-EL1</strain>
    </source>
</reference>